<reference evidence="2" key="4">
    <citation type="submission" date="2019-03" db="UniProtKB">
        <authorList>
            <consortium name="EnsemblPlants"/>
        </authorList>
    </citation>
    <scope>IDENTIFICATION</scope>
</reference>
<accession>A0A453K482</accession>
<keyword evidence="3" id="KW-1185">Reference proteome</keyword>
<evidence type="ECO:0000313" key="3">
    <source>
        <dbReference type="Proteomes" id="UP000015105"/>
    </source>
</evidence>
<dbReference type="AlphaFoldDB" id="A0A453K482"/>
<name>A0A453K482_AEGTS</name>
<reference evidence="3" key="2">
    <citation type="journal article" date="2017" name="Nat. Plants">
        <title>The Aegilops tauschii genome reveals multiple impacts of transposons.</title>
        <authorList>
            <person name="Zhao G."/>
            <person name="Zou C."/>
            <person name="Li K."/>
            <person name="Wang K."/>
            <person name="Li T."/>
            <person name="Gao L."/>
            <person name="Zhang X."/>
            <person name="Wang H."/>
            <person name="Yang Z."/>
            <person name="Liu X."/>
            <person name="Jiang W."/>
            <person name="Mao L."/>
            <person name="Kong X."/>
            <person name="Jiao Y."/>
            <person name="Jia J."/>
        </authorList>
    </citation>
    <scope>NUCLEOTIDE SEQUENCE [LARGE SCALE GENOMIC DNA]</scope>
    <source>
        <strain evidence="3">cv. AL8/78</strain>
    </source>
</reference>
<reference evidence="2" key="3">
    <citation type="journal article" date="2017" name="Nature">
        <title>Genome sequence of the progenitor of the wheat D genome Aegilops tauschii.</title>
        <authorList>
            <person name="Luo M.C."/>
            <person name="Gu Y.Q."/>
            <person name="Puiu D."/>
            <person name="Wang H."/>
            <person name="Twardziok S.O."/>
            <person name="Deal K.R."/>
            <person name="Huo N."/>
            <person name="Zhu T."/>
            <person name="Wang L."/>
            <person name="Wang Y."/>
            <person name="McGuire P.E."/>
            <person name="Liu S."/>
            <person name="Long H."/>
            <person name="Ramasamy R.K."/>
            <person name="Rodriguez J.C."/>
            <person name="Van S.L."/>
            <person name="Yuan L."/>
            <person name="Wang Z."/>
            <person name="Xia Z."/>
            <person name="Xiao L."/>
            <person name="Anderson O.D."/>
            <person name="Ouyang S."/>
            <person name="Liang Y."/>
            <person name="Zimin A.V."/>
            <person name="Pertea G."/>
            <person name="Qi P."/>
            <person name="Bennetzen J.L."/>
            <person name="Dai X."/>
            <person name="Dawson M.W."/>
            <person name="Muller H.G."/>
            <person name="Kugler K."/>
            <person name="Rivarola-Duarte L."/>
            <person name="Spannagl M."/>
            <person name="Mayer K.F.X."/>
            <person name="Lu F.H."/>
            <person name="Bevan M.W."/>
            <person name="Leroy P."/>
            <person name="Li P."/>
            <person name="You F.M."/>
            <person name="Sun Q."/>
            <person name="Liu Z."/>
            <person name="Lyons E."/>
            <person name="Wicker T."/>
            <person name="Salzberg S.L."/>
            <person name="Devos K.M."/>
            <person name="Dvorak J."/>
        </authorList>
    </citation>
    <scope>NUCLEOTIDE SEQUENCE [LARGE SCALE GENOMIC DNA]</scope>
    <source>
        <strain evidence="2">cv. AL8/78</strain>
    </source>
</reference>
<feature type="compositionally biased region" description="Low complexity" evidence="1">
    <location>
        <begin position="50"/>
        <end position="63"/>
    </location>
</feature>
<protein>
    <submittedName>
        <fullName evidence="2">Uncharacterized protein</fullName>
    </submittedName>
</protein>
<organism evidence="2 3">
    <name type="scientific">Aegilops tauschii subsp. strangulata</name>
    <name type="common">Goatgrass</name>
    <dbReference type="NCBI Taxonomy" id="200361"/>
    <lineage>
        <taxon>Eukaryota</taxon>
        <taxon>Viridiplantae</taxon>
        <taxon>Streptophyta</taxon>
        <taxon>Embryophyta</taxon>
        <taxon>Tracheophyta</taxon>
        <taxon>Spermatophyta</taxon>
        <taxon>Magnoliopsida</taxon>
        <taxon>Liliopsida</taxon>
        <taxon>Poales</taxon>
        <taxon>Poaceae</taxon>
        <taxon>BOP clade</taxon>
        <taxon>Pooideae</taxon>
        <taxon>Triticodae</taxon>
        <taxon>Triticeae</taxon>
        <taxon>Triticinae</taxon>
        <taxon>Aegilops</taxon>
    </lineage>
</organism>
<feature type="region of interest" description="Disordered" evidence="1">
    <location>
        <begin position="210"/>
        <end position="239"/>
    </location>
</feature>
<evidence type="ECO:0000256" key="1">
    <source>
        <dbReference type="SAM" id="MobiDB-lite"/>
    </source>
</evidence>
<feature type="region of interest" description="Disordered" evidence="1">
    <location>
        <begin position="85"/>
        <end position="116"/>
    </location>
</feature>
<proteinExistence type="predicted"/>
<reference evidence="3" key="1">
    <citation type="journal article" date="2014" name="Science">
        <title>Ancient hybridizations among the ancestral genomes of bread wheat.</title>
        <authorList>
            <consortium name="International Wheat Genome Sequencing Consortium,"/>
            <person name="Marcussen T."/>
            <person name="Sandve S.R."/>
            <person name="Heier L."/>
            <person name="Spannagl M."/>
            <person name="Pfeifer M."/>
            <person name="Jakobsen K.S."/>
            <person name="Wulff B.B."/>
            <person name="Steuernagel B."/>
            <person name="Mayer K.F."/>
            <person name="Olsen O.A."/>
        </authorList>
    </citation>
    <scope>NUCLEOTIDE SEQUENCE [LARGE SCALE GENOMIC DNA]</scope>
    <source>
        <strain evidence="3">cv. AL8/78</strain>
    </source>
</reference>
<dbReference type="Gramene" id="AET5Gv20284600.20">
    <property type="protein sequence ID" value="AET5Gv20284600.20"/>
    <property type="gene ID" value="AET5Gv20284600"/>
</dbReference>
<dbReference type="Proteomes" id="UP000015105">
    <property type="component" value="Chromosome 5D"/>
</dbReference>
<evidence type="ECO:0000313" key="2">
    <source>
        <dbReference type="EnsemblPlants" id="AET5Gv20284600.20"/>
    </source>
</evidence>
<dbReference type="EnsemblPlants" id="AET5Gv20284600.20">
    <property type="protein sequence ID" value="AET5Gv20284600.20"/>
    <property type="gene ID" value="AET5Gv20284600"/>
</dbReference>
<reference evidence="2" key="5">
    <citation type="journal article" date="2021" name="G3 (Bethesda)">
        <title>Aegilops tauschii genome assembly Aet v5.0 features greater sequence contiguity and improved annotation.</title>
        <authorList>
            <person name="Wang L."/>
            <person name="Zhu T."/>
            <person name="Rodriguez J.C."/>
            <person name="Deal K.R."/>
            <person name="Dubcovsky J."/>
            <person name="McGuire P.E."/>
            <person name="Lux T."/>
            <person name="Spannagl M."/>
            <person name="Mayer K.F.X."/>
            <person name="Baldrich P."/>
            <person name="Meyers B.C."/>
            <person name="Huo N."/>
            <person name="Gu Y.Q."/>
            <person name="Zhou H."/>
            <person name="Devos K.M."/>
            <person name="Bennetzen J.L."/>
            <person name="Unver T."/>
            <person name="Budak H."/>
            <person name="Gulick P.J."/>
            <person name="Galiba G."/>
            <person name="Kalapos B."/>
            <person name="Nelson D.R."/>
            <person name="Li P."/>
            <person name="You F.M."/>
            <person name="Luo M.C."/>
            <person name="Dvorak J."/>
        </authorList>
    </citation>
    <scope>NUCLEOTIDE SEQUENCE [LARGE SCALE GENOMIC DNA]</scope>
    <source>
        <strain evidence="2">cv. AL8/78</strain>
    </source>
</reference>
<feature type="region of interest" description="Disordered" evidence="1">
    <location>
        <begin position="130"/>
        <end position="165"/>
    </location>
</feature>
<feature type="region of interest" description="Disordered" evidence="1">
    <location>
        <begin position="1"/>
        <end position="63"/>
    </location>
</feature>
<sequence length="292" mass="31705">KKKPHLRALPNLPILTRRRPPPPSLPPTARGAPTLLPIAAAVPNHRRRPGCAATTRRPAPRQTAPRALRPNHLCRLHTPATLFPSTAPCRQAPAPERHRPPTGHYSGASPRARAPIPYSHQPPELCRPGNNAAPERCPGPRTADSRRPWISSATTRQYTPRLLSQPSPGPLPLPIAAVVPVYLNLSFSSGSRASIPTPKGFTSDQCSMLPTGAPRRRPSSHLATTCRRRSPRPAARGGLDLHLQMDGSGRLLLQAVFDRSERCCPSTLPRARSPINIYFCSLACETNISSTN</sequence>